<evidence type="ECO:0000313" key="5">
    <source>
        <dbReference type="Proteomes" id="UP000704176"/>
    </source>
</evidence>
<dbReference type="PRINTS" id="PR00313">
    <property type="entry name" value="CABNDNGRPT"/>
</dbReference>
<dbReference type="Gene3D" id="2.60.40.60">
    <property type="entry name" value="Cadherins"/>
    <property type="match status" value="2"/>
</dbReference>
<name>A0ABS7VQ55_9HYPH</name>
<dbReference type="PANTHER" id="PTHR38340">
    <property type="entry name" value="S-LAYER PROTEIN"/>
    <property type="match status" value="1"/>
</dbReference>
<dbReference type="EMBL" id="JAIRBM010000008">
    <property type="protein sequence ID" value="MBZ6077152.1"/>
    <property type="molecule type" value="Genomic_DNA"/>
</dbReference>
<organism evidence="4 5">
    <name type="scientific">Microvirga puerhi</name>
    <dbReference type="NCBI Taxonomy" id="2876078"/>
    <lineage>
        <taxon>Bacteria</taxon>
        <taxon>Pseudomonadati</taxon>
        <taxon>Pseudomonadota</taxon>
        <taxon>Alphaproteobacteria</taxon>
        <taxon>Hyphomicrobiales</taxon>
        <taxon>Methylobacteriaceae</taxon>
        <taxon>Microvirga</taxon>
    </lineage>
</organism>
<dbReference type="InterPro" id="IPR050557">
    <property type="entry name" value="RTX_toxin/Mannuronan_C5-epim"/>
</dbReference>
<keyword evidence="5" id="KW-1185">Reference proteome</keyword>
<feature type="domain" description="Cadherin" evidence="3">
    <location>
        <begin position="992"/>
        <end position="1090"/>
    </location>
</feature>
<dbReference type="Proteomes" id="UP000704176">
    <property type="component" value="Unassembled WGS sequence"/>
</dbReference>
<dbReference type="PROSITE" id="PS00330">
    <property type="entry name" value="HEMOLYSIN_CALCIUM"/>
    <property type="match status" value="3"/>
</dbReference>
<proteinExistence type="predicted"/>
<dbReference type="InterPro" id="IPR011049">
    <property type="entry name" value="Serralysin-like_metalloprot_C"/>
</dbReference>
<dbReference type="CDD" id="cd11304">
    <property type="entry name" value="Cadherin_repeat"/>
    <property type="match status" value="3"/>
</dbReference>
<feature type="domain" description="Cadherin" evidence="3">
    <location>
        <begin position="1098"/>
        <end position="1194"/>
    </location>
</feature>
<sequence length="1332" mass="136250">MTRFASNRGNGTSVAQPKALSVLEGKGADAGKIQVESDILAAAGAPSDDSVPATLAHIPGTRPDHVPGLPPIIDTETTASLAGTTSHESSTQTTMAPAPLAANTITGTMDDDVLGDLSATTAVTISGGDGNDTLYGSSAADLLKGDADYDYFVGGAGNDTMDGGDGDYDLVSYAEETGGGGIVVNLSDAAWTFGTATYQSRTGTDTWGSLDTYLNIEAVTGSAQGDVIYAGNSATGWIIDGGAGNDTLTGGGNDDMLIGGAGNDTLINGQVVYLGTQAINANLITNHVSGQGEDTLSNVTYLVGSEGNDTIYGGNVLSTIDGSLGNDVLYAGKGTTIFANEGKDTVHGGMGPSGNFAQPSGNSITGNFTTVLTYEDLSPSKGAVNANIDQGWVDEYFNGTRVAVDRIYKINVLIGSGGNDTITGSANNNTLVGGDGNDQISGFGGSDSLDGGNGNDTLAGSDGYVDTLVGGLGDDYYITGDINDVLIDVGGIDTIQTYLSSYTLKADFENLVSTAYNGTLIGNSSDNKLTSTSYGNDTLDGGAGNDTMIGGDGDDVYYIRDLGDVVIELNGQYSGNDTVIISVKNYDGTKLANIEHIQFVGEGSILGSNSAPVIGGLGSPVTLNVDDNQVINPFSSITVTDTDSATVTAVVTMNHNDGVLTNTGGIGSYDPQTLRYTVTGTAAQVQDALRNLVFDPTDRPNGAVGSTQTTGFTVTVTDVEGAGATPNSNVSVTSTTVNRAPWISYAPHFFTIYDTENANLVQPFGYVAMNELNANDVVTVKIMLDVAGKGALVPVQGGTYDAATGIFTFVGILQDARAAVASLLFNPTDRPNAAAGTVEATSFSITITDSSGATASVTDFATVNSVAVGHVNQAPNAPIFVGGNTTDRASAGQLVGTLSASDPDGDPLTLTFDWAQTNSNGLISADGRFKIVNGTVVVNNPQWLQVDKNETFTYAVTASDGHGGSASSTIAINVADANHVPTAPVLQGNGKVSESAAAHTVVGTLSATDADNDPLNYTFVNALGGTNGQVSGDGRFEIVNGTIQVRDPSLIQVNADTTFNYGVYVTDGYSTKVMGAVAITVTNVNQAPVDLKLSNTVVQEHTAIGQTIAIVNANDPDQNGLTYTLLDDGGGRVELVNNELRVKNNTKIDYEQATSFQVKLAASDGTTSISKTFTLTVSDVSPENVTGTAAADLIRGGSGHDTLSGGAGNDTLAGGAGDDRLTGGLGSDVFLFDTDPTKAGADTILDFNTKDNDHIYLARSVFKGFGAFDIGALQAKAFVLGTAAMDADDRIMYDQATGKVFYDADGNGAGSAVLVATLTTKPVLTASAFFVI</sequence>
<dbReference type="InterPro" id="IPR015919">
    <property type="entry name" value="Cadherin-like_sf"/>
</dbReference>
<dbReference type="Pfam" id="PF17963">
    <property type="entry name" value="Big_9"/>
    <property type="match status" value="1"/>
</dbReference>
<keyword evidence="2" id="KW-0964">Secreted</keyword>
<dbReference type="RefSeq" id="WP_224313460.1">
    <property type="nucleotide sequence ID" value="NZ_JAIRBM010000008.1"/>
</dbReference>
<reference evidence="4 5" key="1">
    <citation type="submission" date="2021-09" db="EMBL/GenBank/DDBJ databases">
        <title>The complete genome sequence of a new microorganism.</title>
        <authorList>
            <person name="Zi Z."/>
        </authorList>
    </citation>
    <scope>NUCLEOTIDE SEQUENCE [LARGE SCALE GENOMIC DNA]</scope>
    <source>
        <strain evidence="4 5">WGZ8</strain>
    </source>
</reference>
<dbReference type="InterPro" id="IPR002126">
    <property type="entry name" value="Cadherin-like_dom"/>
</dbReference>
<dbReference type="InterPro" id="IPR001343">
    <property type="entry name" value="Hemolysn_Ca-bd"/>
</dbReference>
<comment type="caution">
    <text evidence="4">The sequence shown here is derived from an EMBL/GenBank/DDBJ whole genome shotgun (WGS) entry which is preliminary data.</text>
</comment>
<dbReference type="SUPFAM" id="SSF51120">
    <property type="entry name" value="beta-Roll"/>
    <property type="match status" value="5"/>
</dbReference>
<dbReference type="Gene3D" id="2.150.10.10">
    <property type="entry name" value="Serralysin-like metalloprotease, C-terminal"/>
    <property type="match status" value="5"/>
</dbReference>
<evidence type="ECO:0000256" key="2">
    <source>
        <dbReference type="ARBA" id="ARBA00022525"/>
    </source>
</evidence>
<evidence type="ECO:0000256" key="1">
    <source>
        <dbReference type="ARBA" id="ARBA00004613"/>
    </source>
</evidence>
<dbReference type="PANTHER" id="PTHR38340:SF1">
    <property type="entry name" value="S-LAYER PROTEIN"/>
    <property type="match status" value="1"/>
</dbReference>
<dbReference type="SUPFAM" id="SSF49313">
    <property type="entry name" value="Cadherin-like"/>
    <property type="match status" value="3"/>
</dbReference>
<feature type="domain" description="Cadherin" evidence="3">
    <location>
        <begin position="887"/>
        <end position="986"/>
    </location>
</feature>
<gene>
    <name evidence="4" type="ORF">K9B37_12780</name>
</gene>
<comment type="subcellular location">
    <subcellularLocation>
        <location evidence="1">Secreted</location>
    </subcellularLocation>
</comment>
<evidence type="ECO:0000259" key="3">
    <source>
        <dbReference type="PROSITE" id="PS50268"/>
    </source>
</evidence>
<evidence type="ECO:0000313" key="4">
    <source>
        <dbReference type="EMBL" id="MBZ6077152.1"/>
    </source>
</evidence>
<dbReference type="Pfam" id="PF00353">
    <property type="entry name" value="HemolysinCabind"/>
    <property type="match status" value="7"/>
</dbReference>
<dbReference type="PROSITE" id="PS50268">
    <property type="entry name" value="CADHERIN_2"/>
    <property type="match status" value="3"/>
</dbReference>
<protein>
    <recommendedName>
        <fullName evidence="3">Cadherin domain-containing protein</fullName>
    </recommendedName>
</protein>
<accession>A0ABS7VQ55</accession>
<dbReference type="InterPro" id="IPR018511">
    <property type="entry name" value="Hemolysin-typ_Ca-bd_CS"/>
</dbReference>